<accession>A0AA92W123</accession>
<proteinExistence type="predicted"/>
<feature type="domain" description="Glycosyl transferase family 1" evidence="2">
    <location>
        <begin position="206"/>
        <end position="359"/>
    </location>
</feature>
<dbReference type="EMBL" id="QSUC01000001">
    <property type="protein sequence ID" value="RGN13147.1"/>
    <property type="molecule type" value="Genomic_DNA"/>
</dbReference>
<dbReference type="Pfam" id="PF00534">
    <property type="entry name" value="Glycos_transf_1"/>
    <property type="match status" value="1"/>
</dbReference>
<evidence type="ECO:0000259" key="2">
    <source>
        <dbReference type="Pfam" id="PF00534"/>
    </source>
</evidence>
<dbReference type="PANTHER" id="PTHR46401">
    <property type="entry name" value="GLYCOSYLTRANSFERASE WBBK-RELATED"/>
    <property type="match status" value="1"/>
</dbReference>
<name>A0AA92W123_9BACT</name>
<keyword evidence="1" id="KW-0808">Transferase</keyword>
<comment type="caution">
    <text evidence="3">The sequence shown here is derived from an EMBL/GenBank/DDBJ whole genome shotgun (WGS) entry which is preliminary data.</text>
</comment>
<evidence type="ECO:0000256" key="1">
    <source>
        <dbReference type="ARBA" id="ARBA00022679"/>
    </source>
</evidence>
<gene>
    <name evidence="3" type="ORF">DXB80_00445</name>
</gene>
<sequence>MKIAYIGKIQLSDADLSYLNSAQKLSDITYIMEVTPRFMKGPAYNIGKIYPHSGVFKATEAYPEFEKYSRIIDVDKFYVVNTCGKFWQLKAFWTNFLLLLFLIRNKFDVIHLTWPANVYEFIIYMLKRKIILTVHDPFPHTGLDTRIVRLRRKVAFRCVPHFIILNKAQREKFLSFYHLPSSAVIDSRLSCYTYLNMVEQDMTTVPEQKYILFAGKISKYKGVEYLLEAMKKVHDTFPDIKLVVAGGGKYHFDISEYAALPYIDIRNRFIPDEELVALMNKTQFMVCPYTDATQSGVIMSSFTFGTPVIATRVGGLPEMLGNGKYGMLVKEKDTDALYQGICSLLSDEEQLADYRKEIAKDYTSDGYLSWKTIAEELRESYLQMASRKQTLCFTLNYCV</sequence>
<dbReference type="RefSeq" id="WP_117726930.1">
    <property type="nucleotide sequence ID" value="NZ_QRSU01000002.1"/>
</dbReference>
<dbReference type="SUPFAM" id="SSF53756">
    <property type="entry name" value="UDP-Glycosyltransferase/glycogen phosphorylase"/>
    <property type="match status" value="1"/>
</dbReference>
<dbReference type="GO" id="GO:0009103">
    <property type="term" value="P:lipopolysaccharide biosynthetic process"/>
    <property type="evidence" value="ECO:0007669"/>
    <property type="project" value="TreeGrafter"/>
</dbReference>
<organism evidence="3 4">
    <name type="scientific">Segatella copri</name>
    <dbReference type="NCBI Taxonomy" id="165179"/>
    <lineage>
        <taxon>Bacteria</taxon>
        <taxon>Pseudomonadati</taxon>
        <taxon>Bacteroidota</taxon>
        <taxon>Bacteroidia</taxon>
        <taxon>Bacteroidales</taxon>
        <taxon>Prevotellaceae</taxon>
        <taxon>Segatella</taxon>
    </lineage>
</organism>
<dbReference type="AlphaFoldDB" id="A0AA92W123"/>
<dbReference type="Gene3D" id="3.40.50.2000">
    <property type="entry name" value="Glycogen Phosphorylase B"/>
    <property type="match status" value="2"/>
</dbReference>
<protein>
    <submittedName>
        <fullName evidence="3">Glycosyltransferase family 1 protein</fullName>
    </submittedName>
</protein>
<dbReference type="InterPro" id="IPR001296">
    <property type="entry name" value="Glyco_trans_1"/>
</dbReference>
<dbReference type="PANTHER" id="PTHR46401:SF2">
    <property type="entry name" value="GLYCOSYLTRANSFERASE WBBK-RELATED"/>
    <property type="match status" value="1"/>
</dbReference>
<dbReference type="Proteomes" id="UP000261245">
    <property type="component" value="Unassembled WGS sequence"/>
</dbReference>
<evidence type="ECO:0000313" key="4">
    <source>
        <dbReference type="Proteomes" id="UP000261245"/>
    </source>
</evidence>
<reference evidence="3 4" key="1">
    <citation type="submission" date="2018-08" db="EMBL/GenBank/DDBJ databases">
        <title>A genome reference for cultivated species of the human gut microbiota.</title>
        <authorList>
            <person name="Zou Y."/>
            <person name="Xue W."/>
            <person name="Luo G."/>
        </authorList>
    </citation>
    <scope>NUCLEOTIDE SEQUENCE [LARGE SCALE GENOMIC DNA]</scope>
    <source>
        <strain evidence="3 4">OM06-11</strain>
    </source>
</reference>
<evidence type="ECO:0000313" key="3">
    <source>
        <dbReference type="EMBL" id="RGN13147.1"/>
    </source>
</evidence>
<dbReference type="GO" id="GO:0016757">
    <property type="term" value="F:glycosyltransferase activity"/>
    <property type="evidence" value="ECO:0007669"/>
    <property type="project" value="InterPro"/>
</dbReference>
<dbReference type="CDD" id="cd03801">
    <property type="entry name" value="GT4_PimA-like"/>
    <property type="match status" value="1"/>
</dbReference>